<reference evidence="2" key="1">
    <citation type="journal article" date="2023" name="Mar. Drugs">
        <title>Gemmata algarum, a Novel Planctomycete Isolated from an Algal Mat, Displays Antimicrobial Activity.</title>
        <authorList>
            <person name="Kumar G."/>
            <person name="Kallscheuer N."/>
            <person name="Kashif M."/>
            <person name="Ahamad S."/>
            <person name="Jagadeeshwari U."/>
            <person name="Pannikurungottu S."/>
            <person name="Haufschild T."/>
            <person name="Kabuu M."/>
            <person name="Sasikala C."/>
            <person name="Jogler C."/>
            <person name="Ramana C."/>
        </authorList>
    </citation>
    <scope>NUCLEOTIDE SEQUENCE [LARGE SCALE GENOMIC DNA]</scope>
    <source>
        <strain evidence="2">JC673</strain>
    </source>
</reference>
<protein>
    <submittedName>
        <fullName evidence="1">Uncharacterized protein</fullName>
    </submittedName>
</protein>
<evidence type="ECO:0000313" key="2">
    <source>
        <dbReference type="Proteomes" id="UP001272242"/>
    </source>
</evidence>
<organism evidence="1 2">
    <name type="scientific">Gemmata algarum</name>
    <dbReference type="NCBI Taxonomy" id="2975278"/>
    <lineage>
        <taxon>Bacteria</taxon>
        <taxon>Pseudomonadati</taxon>
        <taxon>Planctomycetota</taxon>
        <taxon>Planctomycetia</taxon>
        <taxon>Gemmatales</taxon>
        <taxon>Gemmataceae</taxon>
        <taxon>Gemmata</taxon>
    </lineage>
</organism>
<proteinExistence type="predicted"/>
<dbReference type="EMBL" id="JAXBLV010000198">
    <property type="protein sequence ID" value="MDY3561626.1"/>
    <property type="molecule type" value="Genomic_DNA"/>
</dbReference>
<keyword evidence="2" id="KW-1185">Reference proteome</keyword>
<dbReference type="RefSeq" id="WP_320688004.1">
    <property type="nucleotide sequence ID" value="NZ_JAXBLV010000198.1"/>
</dbReference>
<sequence>MKAVFDRMNGINRIENQSVFIRFILSILSKAAFISVQPARVATEVPPPGSRIRGTAPGRSRLVNKSGSAGGYVSQVSVGQAAQPFAHFRFEAVFLPLEPALRVLAGCAGPVGFV</sequence>
<evidence type="ECO:0000313" key="1">
    <source>
        <dbReference type="EMBL" id="MDY3561626.1"/>
    </source>
</evidence>
<accession>A0ABU5F6Y4</accession>
<name>A0ABU5F6Y4_9BACT</name>
<comment type="caution">
    <text evidence="1">The sequence shown here is derived from an EMBL/GenBank/DDBJ whole genome shotgun (WGS) entry which is preliminary data.</text>
</comment>
<gene>
    <name evidence="1" type="ORF">R5W23_002905</name>
</gene>
<dbReference type="Proteomes" id="UP001272242">
    <property type="component" value="Unassembled WGS sequence"/>
</dbReference>